<feature type="domain" description="26S proteasome non-ATPase regulatory subunit 1/RPN2 N-terminal" evidence="2">
    <location>
        <begin position="6"/>
        <end position="130"/>
    </location>
</feature>
<dbReference type="EMBL" id="CVQI01037962">
    <property type="protein sequence ID" value="CRK48832.1"/>
    <property type="molecule type" value="Genomic_DNA"/>
</dbReference>
<reference evidence="4" key="1">
    <citation type="submission" date="2015-05" db="EMBL/GenBank/DDBJ databases">
        <authorList>
            <person name="Fogelqvist Johan"/>
        </authorList>
    </citation>
    <scope>NUCLEOTIDE SEQUENCE [LARGE SCALE GENOMIC DNA]</scope>
</reference>
<proteinExistence type="predicted"/>
<dbReference type="PANTHER" id="PTHR10943:SF2">
    <property type="entry name" value="26S PROTEASOME NON-ATPASE REGULATORY SUBUNIT 1"/>
    <property type="match status" value="1"/>
</dbReference>
<dbReference type="Pfam" id="PF21505">
    <property type="entry name" value="RPN2_N"/>
    <property type="match status" value="1"/>
</dbReference>
<dbReference type="GO" id="GO:0005634">
    <property type="term" value="C:nucleus"/>
    <property type="evidence" value="ECO:0007669"/>
    <property type="project" value="TreeGrafter"/>
</dbReference>
<organism evidence="3 4">
    <name type="scientific">Verticillium longisporum</name>
    <name type="common">Verticillium dahliae var. longisporum</name>
    <dbReference type="NCBI Taxonomy" id="100787"/>
    <lineage>
        <taxon>Eukaryota</taxon>
        <taxon>Fungi</taxon>
        <taxon>Dikarya</taxon>
        <taxon>Ascomycota</taxon>
        <taxon>Pezizomycotina</taxon>
        <taxon>Sordariomycetes</taxon>
        <taxon>Hypocreomycetidae</taxon>
        <taxon>Glomerellales</taxon>
        <taxon>Plectosphaerellaceae</taxon>
        <taxon>Verticillium</taxon>
    </lineage>
</organism>
<dbReference type="PANTHER" id="PTHR10943">
    <property type="entry name" value="26S PROTEASOME NON-ATPASE REGULATORY SUBUNIT"/>
    <property type="match status" value="1"/>
</dbReference>
<sequence length="163" mass="17351">MPGLVSATGVLGFLADEENELKVFALETLNDDIDTIWTEVAGALGQIEALYEDESFPDRQLAALVLAKVYYHLQAYNESMSFALAAGDLFKLDAPGEFEETIISKCVDHYIAVCASEHTVPTAVKNDASLPALATTFASGAADGTALMSPTTPFSQTTLPSNQ</sequence>
<feature type="non-terminal residue" evidence="3">
    <location>
        <position position="163"/>
    </location>
</feature>
<dbReference type="Proteomes" id="UP000045706">
    <property type="component" value="Unassembled WGS sequence"/>
</dbReference>
<dbReference type="AlphaFoldDB" id="A0A0G4NQS8"/>
<name>A0A0G4NQS8_VERLO</name>
<dbReference type="GO" id="GO:0034515">
    <property type="term" value="C:proteasome storage granule"/>
    <property type="evidence" value="ECO:0007669"/>
    <property type="project" value="TreeGrafter"/>
</dbReference>
<evidence type="ECO:0000259" key="2">
    <source>
        <dbReference type="Pfam" id="PF21505"/>
    </source>
</evidence>
<protein>
    <recommendedName>
        <fullName evidence="2">26S proteasome non-ATPase regulatory subunit 1/RPN2 N-terminal domain-containing protein</fullName>
    </recommendedName>
</protein>
<evidence type="ECO:0000313" key="4">
    <source>
        <dbReference type="Proteomes" id="UP000045706"/>
    </source>
</evidence>
<keyword evidence="1" id="KW-0677">Repeat</keyword>
<accession>A0A0G4NQS8</accession>
<gene>
    <name evidence="3" type="ORF">BN1723_016954</name>
</gene>
<dbReference type="InterPro" id="IPR048570">
    <property type="entry name" value="PSMD1_RPN2_N"/>
</dbReference>
<evidence type="ECO:0000313" key="3">
    <source>
        <dbReference type="EMBL" id="CRK48832.1"/>
    </source>
</evidence>
<evidence type="ECO:0000256" key="1">
    <source>
        <dbReference type="ARBA" id="ARBA00022737"/>
    </source>
</evidence>
<dbReference type="GO" id="GO:0043161">
    <property type="term" value="P:proteasome-mediated ubiquitin-dependent protein catabolic process"/>
    <property type="evidence" value="ECO:0007669"/>
    <property type="project" value="TreeGrafter"/>
</dbReference>
<dbReference type="GO" id="GO:0008540">
    <property type="term" value="C:proteasome regulatory particle, base subcomplex"/>
    <property type="evidence" value="ECO:0007669"/>
    <property type="project" value="TreeGrafter"/>
</dbReference>